<dbReference type="CDD" id="cd22271">
    <property type="entry name" value="DPBB_EXP_N-like"/>
    <property type="match status" value="1"/>
</dbReference>
<name>F4R419_MELLP</name>
<evidence type="ECO:0000313" key="4">
    <source>
        <dbReference type="EMBL" id="EGG13068.1"/>
    </source>
</evidence>
<dbReference type="PANTHER" id="PTHR31836:SF21">
    <property type="entry name" value="EXPANSIN-LIKE PROTEIN 7"/>
    <property type="match status" value="1"/>
</dbReference>
<gene>
    <name evidence="4" type="ORF">MELLADRAFT_123906</name>
</gene>
<evidence type="ECO:0000256" key="1">
    <source>
        <dbReference type="ARBA" id="ARBA00022729"/>
    </source>
</evidence>
<dbReference type="KEGG" id="mlr:MELLADRAFT_123906"/>
<dbReference type="InterPro" id="IPR036278">
    <property type="entry name" value="Sialidase_sf"/>
</dbReference>
<keyword evidence="5" id="KW-1185">Reference proteome</keyword>
<feature type="compositionally biased region" description="Polar residues" evidence="2">
    <location>
        <begin position="168"/>
        <end position="187"/>
    </location>
</feature>
<dbReference type="InParanoid" id="F4R419"/>
<dbReference type="InterPro" id="IPR051477">
    <property type="entry name" value="Expansin_CellWall"/>
</dbReference>
<dbReference type="EMBL" id="GL883090">
    <property type="protein sequence ID" value="EGG13068.1"/>
    <property type="molecule type" value="Genomic_DNA"/>
</dbReference>
<reference evidence="5" key="1">
    <citation type="journal article" date="2011" name="Proc. Natl. Acad. Sci. U.S.A.">
        <title>Obligate biotrophy features unraveled by the genomic analysis of rust fungi.</title>
        <authorList>
            <person name="Duplessis S."/>
            <person name="Cuomo C.A."/>
            <person name="Lin Y.-C."/>
            <person name="Aerts A."/>
            <person name="Tisserant E."/>
            <person name="Veneault-Fourrey C."/>
            <person name="Joly D.L."/>
            <person name="Hacquard S."/>
            <person name="Amselem J."/>
            <person name="Cantarel B.L."/>
            <person name="Chiu R."/>
            <person name="Coutinho P.M."/>
            <person name="Feau N."/>
            <person name="Field M."/>
            <person name="Frey P."/>
            <person name="Gelhaye E."/>
            <person name="Goldberg J."/>
            <person name="Grabherr M.G."/>
            <person name="Kodira C.D."/>
            <person name="Kohler A."/>
            <person name="Kuees U."/>
            <person name="Lindquist E.A."/>
            <person name="Lucas S.M."/>
            <person name="Mago R."/>
            <person name="Mauceli E."/>
            <person name="Morin E."/>
            <person name="Murat C."/>
            <person name="Pangilinan J.L."/>
            <person name="Park R."/>
            <person name="Pearson M."/>
            <person name="Quesneville H."/>
            <person name="Rouhier N."/>
            <person name="Sakthikumar S."/>
            <person name="Salamov A.A."/>
            <person name="Schmutz J."/>
            <person name="Selles B."/>
            <person name="Shapiro H."/>
            <person name="Tanguay P."/>
            <person name="Tuskan G.A."/>
            <person name="Henrissat B."/>
            <person name="Van de Peer Y."/>
            <person name="Rouze P."/>
            <person name="Ellis J.G."/>
            <person name="Dodds P.N."/>
            <person name="Schein J.E."/>
            <person name="Zhong S."/>
            <person name="Hamelin R.C."/>
            <person name="Grigoriev I.V."/>
            <person name="Szabo L.J."/>
            <person name="Martin F."/>
        </authorList>
    </citation>
    <scope>NUCLEOTIDE SEQUENCE [LARGE SCALE GENOMIC DNA]</scope>
    <source>
        <strain evidence="5">98AG31 / pathotype 3-4-7</strain>
    </source>
</reference>
<feature type="signal peptide" evidence="3">
    <location>
        <begin position="1"/>
        <end position="20"/>
    </location>
</feature>
<dbReference type="GeneID" id="18926526"/>
<evidence type="ECO:0000313" key="5">
    <source>
        <dbReference type="Proteomes" id="UP000001072"/>
    </source>
</evidence>
<dbReference type="InterPro" id="IPR049818">
    <property type="entry name" value="Expansin_EXLX1-like"/>
</dbReference>
<proteinExistence type="predicted"/>
<dbReference type="eggNOG" id="ENOG502S9P9">
    <property type="taxonomic scope" value="Eukaryota"/>
</dbReference>
<dbReference type="InterPro" id="IPR036908">
    <property type="entry name" value="RlpA-like_sf"/>
</dbReference>
<dbReference type="InterPro" id="IPR036749">
    <property type="entry name" value="Expansin_CBD_sf"/>
</dbReference>
<dbReference type="SUPFAM" id="SSF50685">
    <property type="entry name" value="Barwin-like endoglucanases"/>
    <property type="match status" value="1"/>
</dbReference>
<evidence type="ECO:0000256" key="2">
    <source>
        <dbReference type="SAM" id="MobiDB-lite"/>
    </source>
</evidence>
<accession>F4R419</accession>
<dbReference type="Gene3D" id="2.40.40.10">
    <property type="entry name" value="RlpA-like domain"/>
    <property type="match status" value="1"/>
</dbReference>
<dbReference type="OrthoDB" id="406505at2759"/>
<dbReference type="SUPFAM" id="SSF50939">
    <property type="entry name" value="Sialidases"/>
    <property type="match status" value="1"/>
</dbReference>
<protein>
    <submittedName>
        <fullName evidence="4">Secreted protein</fullName>
    </submittedName>
</protein>
<organism evidence="5">
    <name type="scientific">Melampsora larici-populina (strain 98AG31 / pathotype 3-4-7)</name>
    <name type="common">Poplar leaf rust fungus</name>
    <dbReference type="NCBI Taxonomy" id="747676"/>
    <lineage>
        <taxon>Eukaryota</taxon>
        <taxon>Fungi</taxon>
        <taxon>Dikarya</taxon>
        <taxon>Basidiomycota</taxon>
        <taxon>Pucciniomycotina</taxon>
        <taxon>Pucciniomycetes</taxon>
        <taxon>Pucciniales</taxon>
        <taxon>Melampsoraceae</taxon>
        <taxon>Melampsora</taxon>
    </lineage>
</organism>
<dbReference type="Gene3D" id="2.60.40.760">
    <property type="entry name" value="Expansin, cellulose-binding-like domain"/>
    <property type="match status" value="1"/>
</dbReference>
<dbReference type="PANTHER" id="PTHR31836">
    <property type="match status" value="1"/>
</dbReference>
<feature type="chain" id="PRO_5003314766" evidence="3">
    <location>
        <begin position="21"/>
        <end position="229"/>
    </location>
</feature>
<sequence>MSSFIHLFTLLLSLVNEIHSSPARQETSNSHTGQGTYWGGNWAGGNCGFSTWPQPSNYPEIAISGSLWENGAYCGACLKVKGPGGRAKVGIVGDQCPDCPPDGLDMDPAMWSAVTGNASPGKIQITWEVVSCGMSTPIKLINKVGVSAHWFSMQVAGSNNPVKSLEISTDQGQTWQPTKRQASSNFFQPDKPAQGPSGDIRVTCSNGKTIITKNVAFTSSGSQNGSGNC</sequence>
<dbReference type="VEuPathDB" id="FungiDB:MELLADRAFT_123906"/>
<dbReference type="RefSeq" id="XP_007404006.1">
    <property type="nucleotide sequence ID" value="XM_007403944.1"/>
</dbReference>
<dbReference type="AlphaFoldDB" id="F4R419"/>
<dbReference type="NCBIfam" id="NF041144">
    <property type="entry name" value="expansin_EXLX1"/>
    <property type="match status" value="1"/>
</dbReference>
<dbReference type="HOGENOM" id="CLU_026963_3_0_1"/>
<feature type="region of interest" description="Disordered" evidence="2">
    <location>
        <begin position="168"/>
        <end position="200"/>
    </location>
</feature>
<dbReference type="Proteomes" id="UP000001072">
    <property type="component" value="Unassembled WGS sequence"/>
</dbReference>
<evidence type="ECO:0000256" key="3">
    <source>
        <dbReference type="SAM" id="SignalP"/>
    </source>
</evidence>
<keyword evidence="1 3" id="KW-0732">Signal</keyword>